<dbReference type="GO" id="GO:0004386">
    <property type="term" value="F:helicase activity"/>
    <property type="evidence" value="ECO:0007669"/>
    <property type="project" value="UniProtKB-KW"/>
</dbReference>
<keyword evidence="6" id="KW-0238">DNA-binding</keyword>
<dbReference type="InterPro" id="IPR051055">
    <property type="entry name" value="PIF1_helicase"/>
</dbReference>
<evidence type="ECO:0000256" key="3">
    <source>
        <dbReference type="ARBA" id="ARBA00022801"/>
    </source>
</evidence>
<evidence type="ECO:0000256" key="7">
    <source>
        <dbReference type="ARBA" id="ARBA00023204"/>
    </source>
</evidence>
<dbReference type="InterPro" id="IPR049163">
    <property type="entry name" value="Pif1-like_2B_dom"/>
</dbReference>
<evidence type="ECO:0000256" key="4">
    <source>
        <dbReference type="ARBA" id="ARBA00022806"/>
    </source>
</evidence>
<keyword evidence="3" id="KW-0378">Hydrolase</keyword>
<dbReference type="InterPro" id="IPR027417">
    <property type="entry name" value="P-loop_NTPase"/>
</dbReference>
<evidence type="ECO:0000259" key="9">
    <source>
        <dbReference type="Pfam" id="PF21530"/>
    </source>
</evidence>
<evidence type="ECO:0000256" key="2">
    <source>
        <dbReference type="ARBA" id="ARBA00022763"/>
    </source>
</evidence>
<evidence type="ECO:0000256" key="6">
    <source>
        <dbReference type="ARBA" id="ARBA00023125"/>
    </source>
</evidence>
<keyword evidence="5" id="KW-0067">ATP-binding</keyword>
<organism evidence="10 11">
    <name type="scientific">Rhodotorula toruloides</name>
    <name type="common">Yeast</name>
    <name type="synonym">Rhodosporidium toruloides</name>
    <dbReference type="NCBI Taxonomy" id="5286"/>
    <lineage>
        <taxon>Eukaryota</taxon>
        <taxon>Fungi</taxon>
        <taxon>Dikarya</taxon>
        <taxon>Basidiomycota</taxon>
        <taxon>Pucciniomycotina</taxon>
        <taxon>Microbotryomycetes</taxon>
        <taxon>Sporidiobolales</taxon>
        <taxon>Sporidiobolaceae</taxon>
        <taxon>Rhodotorula</taxon>
    </lineage>
</organism>
<evidence type="ECO:0000313" key="11">
    <source>
        <dbReference type="Proteomes" id="UP000321518"/>
    </source>
</evidence>
<protein>
    <submittedName>
        <fullName evidence="10">Mitochondrial dna helicase</fullName>
    </submittedName>
</protein>
<accession>A0A511KEU7</accession>
<reference evidence="10 11" key="1">
    <citation type="submission" date="2019-07" db="EMBL/GenBank/DDBJ databases">
        <title>Rhodotorula toruloides NBRC10032 genome sequencing.</title>
        <authorList>
            <person name="Shida Y."/>
            <person name="Takaku H."/>
            <person name="Ogasawara W."/>
            <person name="Mori K."/>
        </authorList>
    </citation>
    <scope>NUCLEOTIDE SEQUENCE [LARGE SCALE GENOMIC DNA]</scope>
    <source>
        <strain evidence="10 11">NBRC10032</strain>
    </source>
</reference>
<proteinExistence type="predicted"/>
<dbReference type="SUPFAM" id="SSF52540">
    <property type="entry name" value="P-loop containing nucleoside triphosphate hydrolases"/>
    <property type="match status" value="1"/>
</dbReference>
<evidence type="ECO:0000313" key="10">
    <source>
        <dbReference type="EMBL" id="GEM08897.1"/>
    </source>
</evidence>
<dbReference type="EMBL" id="BJWK01000006">
    <property type="protein sequence ID" value="GEM08897.1"/>
    <property type="molecule type" value="Genomic_DNA"/>
</dbReference>
<dbReference type="Gene3D" id="3.40.50.300">
    <property type="entry name" value="P-loop containing nucleotide triphosphate hydrolases"/>
    <property type="match status" value="1"/>
</dbReference>
<dbReference type="PANTHER" id="PTHR47642:SF5">
    <property type="entry name" value="ATP-DEPENDENT DNA HELICASE"/>
    <property type="match status" value="1"/>
</dbReference>
<dbReference type="Proteomes" id="UP000321518">
    <property type="component" value="Unassembled WGS sequence"/>
</dbReference>
<evidence type="ECO:0000256" key="1">
    <source>
        <dbReference type="ARBA" id="ARBA00022741"/>
    </source>
</evidence>
<dbReference type="CDD" id="cd18809">
    <property type="entry name" value="SF1_C_RecD"/>
    <property type="match status" value="1"/>
</dbReference>
<keyword evidence="1" id="KW-0547">Nucleotide-binding</keyword>
<keyword evidence="7" id="KW-0234">DNA repair</keyword>
<gene>
    <name evidence="10" type="ORF">Rt10032_c06g2914</name>
</gene>
<dbReference type="Pfam" id="PF21530">
    <property type="entry name" value="Pif1_2B_dom"/>
    <property type="match status" value="1"/>
</dbReference>
<comment type="caution">
    <text evidence="10">The sequence shown here is derived from an EMBL/GenBank/DDBJ whole genome shotgun (WGS) entry which is preliminary data.</text>
</comment>
<dbReference type="AlphaFoldDB" id="A0A511KEU7"/>
<dbReference type="OrthoDB" id="2530096at2759"/>
<keyword evidence="4 10" id="KW-0347">Helicase</keyword>
<keyword evidence="2" id="KW-0227">DNA damage</keyword>
<evidence type="ECO:0000256" key="5">
    <source>
        <dbReference type="ARBA" id="ARBA00022840"/>
    </source>
</evidence>
<sequence>MLNEMRFGKLSQSSIDKFYALKRELKYSEIEPTELFPMRHDVDRANQNRLRSLAGESRLFRAEDSEPDPSKQGQWFKNVMAPDVLELKIGAQVMLIKNLDHSLVNGTVGHVIGFGVPELAVEEDEERDGVGRERWTLDARDEPVRVKNESTMSVQEARKRQKIAEGVASGRIEQGPVVAWQTPNGIEKKVMVREEFKHEDNNGQKISSRKQYPIILAWAMSIHKSQGQTIQRVKVDLGKVFEKGQSYVALSRATSLEGLQVLRFDPKKVLAHEKVIQWSRSLEVLS</sequence>
<evidence type="ECO:0000256" key="8">
    <source>
        <dbReference type="ARBA" id="ARBA00023235"/>
    </source>
</evidence>
<keyword evidence="8" id="KW-0413">Isomerase</keyword>
<name>A0A511KEU7_RHOTO</name>
<feature type="domain" description="DNA helicase Pif1-like 2B" evidence="9">
    <location>
        <begin position="78"/>
        <end position="114"/>
    </location>
</feature>
<dbReference type="PANTHER" id="PTHR47642">
    <property type="entry name" value="ATP-DEPENDENT DNA HELICASE"/>
    <property type="match status" value="1"/>
</dbReference>